<proteinExistence type="predicted"/>
<gene>
    <name evidence="2" type="ORF">M427DRAFT_235162</name>
</gene>
<feature type="compositionally biased region" description="Basic residues" evidence="1">
    <location>
        <begin position="37"/>
        <end position="46"/>
    </location>
</feature>
<dbReference type="AlphaFoldDB" id="A0A139AMH8"/>
<feature type="compositionally biased region" description="Pro residues" evidence="1">
    <location>
        <begin position="53"/>
        <end position="66"/>
    </location>
</feature>
<keyword evidence="3" id="KW-1185">Reference proteome</keyword>
<dbReference type="OMA" id="SPRYEGW"/>
<organism evidence="2 3">
    <name type="scientific">Gonapodya prolifera (strain JEL478)</name>
    <name type="common">Monoblepharis prolifera</name>
    <dbReference type="NCBI Taxonomy" id="1344416"/>
    <lineage>
        <taxon>Eukaryota</taxon>
        <taxon>Fungi</taxon>
        <taxon>Fungi incertae sedis</taxon>
        <taxon>Chytridiomycota</taxon>
        <taxon>Chytridiomycota incertae sedis</taxon>
        <taxon>Monoblepharidomycetes</taxon>
        <taxon>Monoblepharidales</taxon>
        <taxon>Gonapodyaceae</taxon>
        <taxon>Gonapodya</taxon>
    </lineage>
</organism>
<feature type="region of interest" description="Disordered" evidence="1">
    <location>
        <begin position="17"/>
        <end position="170"/>
    </location>
</feature>
<dbReference type="EMBL" id="KQ965744">
    <property type="protein sequence ID" value="KXS17908.1"/>
    <property type="molecule type" value="Genomic_DNA"/>
</dbReference>
<dbReference type="STRING" id="1344416.A0A139AMH8"/>
<feature type="compositionally biased region" description="Polar residues" evidence="1">
    <location>
        <begin position="69"/>
        <end position="79"/>
    </location>
</feature>
<reference evidence="2 3" key="1">
    <citation type="journal article" date="2015" name="Genome Biol. Evol.">
        <title>Phylogenomic analyses indicate that early fungi evolved digesting cell walls of algal ancestors of land plants.</title>
        <authorList>
            <person name="Chang Y."/>
            <person name="Wang S."/>
            <person name="Sekimoto S."/>
            <person name="Aerts A.L."/>
            <person name="Choi C."/>
            <person name="Clum A."/>
            <person name="LaButti K.M."/>
            <person name="Lindquist E.A."/>
            <person name="Yee Ngan C."/>
            <person name="Ohm R.A."/>
            <person name="Salamov A.A."/>
            <person name="Grigoriev I.V."/>
            <person name="Spatafora J.W."/>
            <person name="Berbee M.L."/>
        </authorList>
    </citation>
    <scope>NUCLEOTIDE SEQUENCE [LARGE SCALE GENOMIC DNA]</scope>
    <source>
        <strain evidence="2 3">JEL478</strain>
    </source>
</reference>
<sequence length="170" mass="17367">MGRPATNVSWEIMQQEYYNPDLPPTPFPSPAPLTPTRAKRSPRKNARSLQPTPQNPGPPAAPPMTNPPSQVTGAASHQTPRPPPNGAGVPAPGHTVTPRSSPNVATIPPLAPVPAPAAAPVPALPRAPAVPSSSSIPTPSQTLHTSSPAAIQHTATTAPPPAAARRDGRS</sequence>
<name>A0A139AMH8_GONPJ</name>
<evidence type="ECO:0000313" key="3">
    <source>
        <dbReference type="Proteomes" id="UP000070544"/>
    </source>
</evidence>
<dbReference type="Proteomes" id="UP000070544">
    <property type="component" value="Unassembled WGS sequence"/>
</dbReference>
<feature type="compositionally biased region" description="Pro residues" evidence="1">
    <location>
        <begin position="109"/>
        <end position="125"/>
    </location>
</feature>
<protein>
    <submittedName>
        <fullName evidence="2">Uncharacterized protein</fullName>
    </submittedName>
</protein>
<evidence type="ECO:0000313" key="2">
    <source>
        <dbReference type="EMBL" id="KXS17908.1"/>
    </source>
</evidence>
<feature type="compositionally biased region" description="Low complexity" evidence="1">
    <location>
        <begin position="126"/>
        <end position="140"/>
    </location>
</feature>
<evidence type="ECO:0000256" key="1">
    <source>
        <dbReference type="SAM" id="MobiDB-lite"/>
    </source>
</evidence>
<feature type="compositionally biased region" description="Pro residues" evidence="1">
    <location>
        <begin position="21"/>
        <end position="33"/>
    </location>
</feature>
<accession>A0A139AMH8</accession>